<evidence type="ECO:0000256" key="1">
    <source>
        <dbReference type="ARBA" id="ARBA00004613"/>
    </source>
</evidence>
<comment type="caution">
    <text evidence="7">Lacks conserved residue(s) required for the propagation of feature annotation.</text>
</comment>
<feature type="region of interest" description="Disordered" evidence="8">
    <location>
        <begin position="52"/>
        <end position="82"/>
    </location>
</feature>
<reference evidence="11" key="1">
    <citation type="submission" date="2020-11" db="EMBL/GenBank/DDBJ databases">
        <authorList>
            <person name="Tran Van P."/>
        </authorList>
    </citation>
    <scope>NUCLEOTIDE SEQUENCE</scope>
</reference>
<evidence type="ECO:0000256" key="3">
    <source>
        <dbReference type="ARBA" id="ARBA00022690"/>
    </source>
</evidence>
<evidence type="ECO:0000256" key="2">
    <source>
        <dbReference type="ARBA" id="ARBA00022525"/>
    </source>
</evidence>
<keyword evidence="9" id="KW-0732">Signal</keyword>
<accession>A0A7R9EAX1</accession>
<evidence type="ECO:0000256" key="7">
    <source>
        <dbReference type="PROSITE-ProRule" id="PRU00776"/>
    </source>
</evidence>
<gene>
    <name evidence="11" type="ORF">TMSB3V08_LOCUS7316</name>
</gene>
<evidence type="ECO:0000313" key="11">
    <source>
        <dbReference type="EMBL" id="CAD7430561.1"/>
    </source>
</evidence>
<evidence type="ECO:0000259" key="10">
    <source>
        <dbReference type="PROSITE" id="PS51446"/>
    </source>
</evidence>
<keyword evidence="3 7" id="KW-0646">Protease inhibitor</keyword>
<dbReference type="Pfam" id="PF05375">
    <property type="entry name" value="Pacifastin_I"/>
    <property type="match status" value="1"/>
</dbReference>
<dbReference type="PROSITE" id="PS51446">
    <property type="entry name" value="PACIFASTIN"/>
    <property type="match status" value="1"/>
</dbReference>
<sequence>MRTSGSLLCATLLLVAIISTVAPRSANQVRPTWRIATPANVTNDGTSFACTRRGCPPKPEGGKQLERHTRGRPKKCEPGETHMEDCNTCKCNDDGTSFACTSRACPPKPEGGKQLVRHTRRE</sequence>
<feature type="disulfide bond" evidence="7">
    <location>
        <begin position="76"/>
        <end position="91"/>
    </location>
</feature>
<feature type="compositionally biased region" description="Basic and acidic residues" evidence="8">
    <location>
        <begin position="60"/>
        <end position="82"/>
    </location>
</feature>
<proteinExistence type="inferred from homology"/>
<dbReference type="SUPFAM" id="SSF57283">
    <property type="entry name" value="PMP inhibitors"/>
    <property type="match status" value="1"/>
</dbReference>
<evidence type="ECO:0000256" key="8">
    <source>
        <dbReference type="SAM" id="MobiDB-lite"/>
    </source>
</evidence>
<dbReference type="EMBL" id="OB794545">
    <property type="protein sequence ID" value="CAD7430561.1"/>
    <property type="molecule type" value="Genomic_DNA"/>
</dbReference>
<comment type="subcellular location">
    <subcellularLocation>
        <location evidence="1">Secreted</location>
    </subcellularLocation>
</comment>
<feature type="chain" id="PRO_5031074542" description="Pacifastin domain-containing protein" evidence="9">
    <location>
        <begin position="27"/>
        <end position="122"/>
    </location>
</feature>
<evidence type="ECO:0000256" key="5">
    <source>
        <dbReference type="ARBA" id="ARBA00023157"/>
    </source>
</evidence>
<dbReference type="GO" id="GO:0004867">
    <property type="term" value="F:serine-type endopeptidase inhibitor activity"/>
    <property type="evidence" value="ECO:0007669"/>
    <property type="project" value="UniProtKB-UniRule"/>
</dbReference>
<dbReference type="InterPro" id="IPR008037">
    <property type="entry name" value="Pacifastin_dom"/>
</dbReference>
<evidence type="ECO:0000256" key="6">
    <source>
        <dbReference type="ARBA" id="ARBA00029459"/>
    </source>
</evidence>
<keyword evidence="2" id="KW-0964">Secreted</keyword>
<keyword evidence="4 7" id="KW-0722">Serine protease inhibitor</keyword>
<dbReference type="InterPro" id="IPR036201">
    <property type="entry name" value="Pacifastin_dom_sf"/>
</dbReference>
<dbReference type="GO" id="GO:0005576">
    <property type="term" value="C:extracellular region"/>
    <property type="evidence" value="ECO:0007669"/>
    <property type="project" value="UniProtKB-SubCell"/>
</dbReference>
<name>A0A7R9EAX1_9NEOP</name>
<feature type="domain" description="Pacifastin" evidence="10">
    <location>
        <begin position="73"/>
        <end position="108"/>
    </location>
</feature>
<dbReference type="AlphaFoldDB" id="A0A7R9EAX1"/>
<organism evidence="11">
    <name type="scientific">Timema monikensis</name>
    <dbReference type="NCBI Taxonomy" id="170555"/>
    <lineage>
        <taxon>Eukaryota</taxon>
        <taxon>Metazoa</taxon>
        <taxon>Ecdysozoa</taxon>
        <taxon>Arthropoda</taxon>
        <taxon>Hexapoda</taxon>
        <taxon>Insecta</taxon>
        <taxon>Pterygota</taxon>
        <taxon>Neoptera</taxon>
        <taxon>Polyneoptera</taxon>
        <taxon>Phasmatodea</taxon>
        <taxon>Timematodea</taxon>
        <taxon>Timematoidea</taxon>
        <taxon>Timematidae</taxon>
        <taxon>Timema</taxon>
    </lineage>
</organism>
<keyword evidence="5 7" id="KW-1015">Disulfide bond</keyword>
<comment type="similarity">
    <text evidence="6 7">Belongs to the protease inhibitor I19 family.</text>
</comment>
<evidence type="ECO:0000256" key="9">
    <source>
        <dbReference type="SAM" id="SignalP"/>
    </source>
</evidence>
<evidence type="ECO:0000256" key="4">
    <source>
        <dbReference type="ARBA" id="ARBA00022900"/>
    </source>
</evidence>
<feature type="signal peptide" evidence="9">
    <location>
        <begin position="1"/>
        <end position="26"/>
    </location>
</feature>
<protein>
    <recommendedName>
        <fullName evidence="10">Pacifastin domain-containing protein</fullName>
    </recommendedName>
</protein>